<proteinExistence type="predicted"/>
<dbReference type="PATRIC" id="fig|1304281.5.peg.3133"/>
<reference evidence="2 3" key="1">
    <citation type="journal article" date="2004" name="Int. J. Syst. Evol. Microbiol.">
        <title>Kaistella koreensis gen. nov., sp. nov., a novel member of the Chryseobacterium-Bergeyella-Riemerella branch.</title>
        <authorList>
            <person name="Kim M.K."/>
            <person name="Im W.T."/>
            <person name="Shin Y.K."/>
            <person name="Lim J.H."/>
            <person name="Kim S.H."/>
            <person name="Lee B.C."/>
            <person name="Park M.Y."/>
            <person name="Lee K.Y."/>
            <person name="Lee S.T."/>
        </authorList>
    </citation>
    <scope>NUCLEOTIDE SEQUENCE [LARGE SCALE GENOMIC DNA]</scope>
    <source>
        <strain evidence="2 3">CCUG 49689</strain>
    </source>
</reference>
<sequence length="74" mass="8732">MHSFRNDISKKKKLSFFSKIVFYGFILMHLTRSRFKFGLDLKLISSPIFGLEKMQSAFFEFCPKVADISFQKLD</sequence>
<accession>A0A0J7IVS0</accession>
<evidence type="ECO:0000256" key="1">
    <source>
        <dbReference type="SAM" id="Phobius"/>
    </source>
</evidence>
<organism evidence="2 3">
    <name type="scientific">Chryseobacterium koreense CCUG 49689</name>
    <dbReference type="NCBI Taxonomy" id="1304281"/>
    <lineage>
        <taxon>Bacteria</taxon>
        <taxon>Pseudomonadati</taxon>
        <taxon>Bacteroidota</taxon>
        <taxon>Flavobacteriia</taxon>
        <taxon>Flavobacteriales</taxon>
        <taxon>Weeksellaceae</taxon>
        <taxon>Chryseobacterium group</taxon>
        <taxon>Chryseobacterium</taxon>
    </lineage>
</organism>
<protein>
    <submittedName>
        <fullName evidence="2">Uncharacterized protein</fullName>
    </submittedName>
</protein>
<gene>
    <name evidence="2" type="ORF">ACM44_14390</name>
</gene>
<dbReference type="AlphaFoldDB" id="A0A0J7IVS0"/>
<evidence type="ECO:0000313" key="3">
    <source>
        <dbReference type="Proteomes" id="UP000035900"/>
    </source>
</evidence>
<keyword evidence="3" id="KW-1185">Reference proteome</keyword>
<keyword evidence="1" id="KW-1133">Transmembrane helix</keyword>
<name>A0A0J7IVS0_9FLAO</name>
<evidence type="ECO:0000313" key="2">
    <source>
        <dbReference type="EMBL" id="KMQ70062.1"/>
    </source>
</evidence>
<dbReference type="Proteomes" id="UP000035900">
    <property type="component" value="Unassembled WGS sequence"/>
</dbReference>
<comment type="caution">
    <text evidence="2">The sequence shown here is derived from an EMBL/GenBank/DDBJ whole genome shotgun (WGS) entry which is preliminary data.</text>
</comment>
<dbReference type="EMBL" id="LFNG01000041">
    <property type="protein sequence ID" value="KMQ70062.1"/>
    <property type="molecule type" value="Genomic_DNA"/>
</dbReference>
<keyword evidence="1" id="KW-0812">Transmembrane</keyword>
<keyword evidence="1" id="KW-0472">Membrane</keyword>
<feature type="transmembrane region" description="Helical" evidence="1">
    <location>
        <begin position="14"/>
        <end position="31"/>
    </location>
</feature>